<dbReference type="InterPro" id="IPR041489">
    <property type="entry name" value="PDZ_6"/>
</dbReference>
<keyword evidence="1" id="KW-0472">Membrane</keyword>
<dbReference type="NCBIfam" id="TIGR02860">
    <property type="entry name" value="spore_IV_B"/>
    <property type="match status" value="1"/>
</dbReference>
<dbReference type="Proteomes" id="UP000007652">
    <property type="component" value="Unassembled WGS sequence"/>
</dbReference>
<dbReference type="SUPFAM" id="SSF50494">
    <property type="entry name" value="Trypsin-like serine proteases"/>
    <property type="match status" value="1"/>
</dbReference>
<dbReference type="AlphaFoldDB" id="I7LI62"/>
<evidence type="ECO:0000259" key="2">
    <source>
        <dbReference type="PROSITE" id="PS51494"/>
    </source>
</evidence>
<dbReference type="MEROPS" id="S55.001"/>
<gene>
    <name evidence="3" type="ORF">CAAU_2495</name>
</gene>
<dbReference type="PROSITE" id="PS51494">
    <property type="entry name" value="SPOIVB"/>
    <property type="match status" value="1"/>
</dbReference>
<dbReference type="EMBL" id="CAKP01000138">
    <property type="protein sequence ID" value="CCJ34578.1"/>
    <property type="molecule type" value="Genomic_DNA"/>
</dbReference>
<accession>I7LI62</accession>
<feature type="domain" description="Peptidase S55" evidence="2">
    <location>
        <begin position="175"/>
        <end position="404"/>
    </location>
</feature>
<dbReference type="Pfam" id="PF17820">
    <property type="entry name" value="PDZ_6"/>
    <property type="match status" value="1"/>
</dbReference>
<dbReference type="Gene3D" id="2.30.42.10">
    <property type="match status" value="1"/>
</dbReference>
<evidence type="ECO:0000256" key="1">
    <source>
        <dbReference type="SAM" id="Phobius"/>
    </source>
</evidence>
<dbReference type="eggNOG" id="COG0750">
    <property type="taxonomic scope" value="Bacteria"/>
</dbReference>
<name>I7LI62_9CLOT</name>
<dbReference type="InterPro" id="IPR009003">
    <property type="entry name" value="Peptidase_S1_PA"/>
</dbReference>
<protein>
    <submittedName>
        <fullName evidence="3">Stage IV sporulation protein B</fullName>
    </submittedName>
</protein>
<reference evidence="3 4" key="1">
    <citation type="journal article" date="2011" name="J. Bacteriol.">
        <title>Draft genome sequence of Caloramator australicus strain RC3T, a thermoanaerobe from the Great Artesian Basin of Australia.</title>
        <authorList>
            <person name="Ogg C.D."/>
            <person name="Patel B.K.C."/>
        </authorList>
    </citation>
    <scope>NUCLEOTIDE SEQUENCE [LARGE SCALE GENOMIC DNA]</scope>
    <source>
        <strain evidence="3 4">RC3</strain>
    </source>
</reference>
<dbReference type="InterPro" id="IPR036034">
    <property type="entry name" value="PDZ_sf"/>
</dbReference>
<keyword evidence="1" id="KW-0812">Transmembrane</keyword>
<evidence type="ECO:0000313" key="4">
    <source>
        <dbReference type="Proteomes" id="UP000007652"/>
    </source>
</evidence>
<dbReference type="InterPro" id="IPR001478">
    <property type="entry name" value="PDZ"/>
</dbReference>
<keyword evidence="1" id="KW-1133">Transmembrane helix</keyword>
<organism evidence="3 4">
    <name type="scientific">Caloramator australicus RC3</name>
    <dbReference type="NCBI Taxonomy" id="857293"/>
    <lineage>
        <taxon>Bacteria</taxon>
        <taxon>Bacillati</taxon>
        <taxon>Bacillota</taxon>
        <taxon>Clostridia</taxon>
        <taxon>Eubacteriales</taxon>
        <taxon>Clostridiaceae</taxon>
        <taxon>Caloramator</taxon>
    </lineage>
</organism>
<dbReference type="RefSeq" id="WP_008909821.1">
    <property type="nucleotide sequence ID" value="NZ_CAKP01000138.1"/>
</dbReference>
<keyword evidence="4" id="KW-1185">Reference proteome</keyword>
<dbReference type="SMART" id="SM00228">
    <property type="entry name" value="PDZ"/>
    <property type="match status" value="1"/>
</dbReference>
<proteinExistence type="predicted"/>
<dbReference type="InterPro" id="IPR008763">
    <property type="entry name" value="Peptidase_S55"/>
</dbReference>
<feature type="transmembrane region" description="Helical" evidence="1">
    <location>
        <begin position="12"/>
        <end position="29"/>
    </location>
</feature>
<dbReference type="Pfam" id="PF05580">
    <property type="entry name" value="Peptidase_S55"/>
    <property type="match status" value="1"/>
</dbReference>
<dbReference type="SUPFAM" id="SSF50156">
    <property type="entry name" value="PDZ domain-like"/>
    <property type="match status" value="1"/>
</dbReference>
<dbReference type="STRING" id="857293.CAAU_2495"/>
<sequence length="404" mass="45042">MKCLKSLKQKFIYITLFLSLIIVSEILYMPSTINATENEISSEFLYKNVLKNKYLFKVEGNINKNQPKIDFKIKLLGLIPVKTMTVNVTPEIRLFPGGQPIGVKIYSYGLIVVGFSDIETSEGFKQSPAAIGGVEIGDLIIEAEGKELENVYDLLSIVKNSKGEEIKLRIKRKGDIKIIKLKPIKAKNNDYKIGLWVRDSTSGIGTLTYYDPKNKNFGALGHPINDVDTGMLFPLKKGKIYDANIIAIEQGLRGKPGELKGIFMDDSSLGEIEKNTVCGIYGRLLKVYNNNIYENPMPIAHQYEVKEGPATILTTLDGNTVKEYDIVIEKIIQQTKPSPKSMIIRIVDPELLAKTGGIVQGMSGSPILQNGKIVGAITHVFINRPDMGYGIYIEWMLKEQGYDL</sequence>
<evidence type="ECO:0000313" key="3">
    <source>
        <dbReference type="EMBL" id="CCJ34578.1"/>
    </source>
</evidence>
<dbReference type="InterPro" id="IPR014219">
    <property type="entry name" value="SpoIVB"/>
</dbReference>
<comment type="caution">
    <text evidence="3">The sequence shown here is derived from an EMBL/GenBank/DDBJ whole genome shotgun (WGS) entry which is preliminary data.</text>
</comment>
<dbReference type="OrthoDB" id="9765242at2"/>